<organism evidence="2 3">
    <name type="scientific">Ramazzottius varieornatus</name>
    <name type="common">Water bear</name>
    <name type="synonym">Tardigrade</name>
    <dbReference type="NCBI Taxonomy" id="947166"/>
    <lineage>
        <taxon>Eukaryota</taxon>
        <taxon>Metazoa</taxon>
        <taxon>Ecdysozoa</taxon>
        <taxon>Tardigrada</taxon>
        <taxon>Eutardigrada</taxon>
        <taxon>Parachela</taxon>
        <taxon>Hypsibioidea</taxon>
        <taxon>Ramazzottiidae</taxon>
        <taxon>Ramazzottius</taxon>
    </lineage>
</organism>
<name>A0A1D1W703_RAMVA</name>
<reference evidence="2 3" key="1">
    <citation type="journal article" date="2016" name="Nat. Commun.">
        <title>Extremotolerant tardigrade genome and improved radiotolerance of human cultured cells by tardigrade-unique protein.</title>
        <authorList>
            <person name="Hashimoto T."/>
            <person name="Horikawa D.D."/>
            <person name="Saito Y."/>
            <person name="Kuwahara H."/>
            <person name="Kozuka-Hata H."/>
            <person name="Shin-I T."/>
            <person name="Minakuchi Y."/>
            <person name="Ohishi K."/>
            <person name="Motoyama A."/>
            <person name="Aizu T."/>
            <person name="Enomoto A."/>
            <person name="Kondo K."/>
            <person name="Tanaka S."/>
            <person name="Hara Y."/>
            <person name="Koshikawa S."/>
            <person name="Sagara H."/>
            <person name="Miura T."/>
            <person name="Yokobori S."/>
            <person name="Miyagawa K."/>
            <person name="Suzuki Y."/>
            <person name="Kubo T."/>
            <person name="Oyama M."/>
            <person name="Kohara Y."/>
            <person name="Fujiyama A."/>
            <person name="Arakawa K."/>
            <person name="Katayama T."/>
            <person name="Toyoda A."/>
            <person name="Kunieda T."/>
        </authorList>
    </citation>
    <scope>NUCLEOTIDE SEQUENCE [LARGE SCALE GENOMIC DNA]</scope>
    <source>
        <strain evidence="2 3">YOKOZUNA-1</strain>
    </source>
</reference>
<dbReference type="EMBL" id="BDGG01000020">
    <property type="protein sequence ID" value="GAV09106.1"/>
    <property type="molecule type" value="Genomic_DNA"/>
</dbReference>
<keyword evidence="3" id="KW-1185">Reference proteome</keyword>
<protein>
    <submittedName>
        <fullName evidence="2">Uncharacterized protein</fullName>
    </submittedName>
</protein>
<dbReference type="AlphaFoldDB" id="A0A1D1W703"/>
<accession>A0A1D1W703</accession>
<feature type="region of interest" description="Disordered" evidence="1">
    <location>
        <begin position="1"/>
        <end position="23"/>
    </location>
</feature>
<sequence>MASKIKSPTSANESSANKKPKIQEGIDIHAATSALSQPSISSSGSSPETTVQLQGIDPFCFGSDGKQLPKINSCFHVVNASNTQEPAGKNTYRYILTDKKESMNLLVWGINYVVPGIQNGWLSSGRTVMHYEGAAVHRVSVNLIPSSETEP</sequence>
<gene>
    <name evidence="2" type="primary">RvY_18703-1</name>
    <name evidence="2" type="synonym">RvY_18703.1</name>
    <name evidence="2" type="ORF">RvY_18703</name>
</gene>
<evidence type="ECO:0000313" key="2">
    <source>
        <dbReference type="EMBL" id="GAV09106.1"/>
    </source>
</evidence>
<evidence type="ECO:0000256" key="1">
    <source>
        <dbReference type="SAM" id="MobiDB-lite"/>
    </source>
</evidence>
<proteinExistence type="predicted"/>
<evidence type="ECO:0000313" key="3">
    <source>
        <dbReference type="Proteomes" id="UP000186922"/>
    </source>
</evidence>
<feature type="compositionally biased region" description="Polar residues" evidence="1">
    <location>
        <begin position="1"/>
        <end position="17"/>
    </location>
</feature>
<comment type="caution">
    <text evidence="2">The sequence shown here is derived from an EMBL/GenBank/DDBJ whole genome shotgun (WGS) entry which is preliminary data.</text>
</comment>
<dbReference type="Proteomes" id="UP000186922">
    <property type="component" value="Unassembled WGS sequence"/>
</dbReference>